<gene>
    <name evidence="1" type="ORF">C8263_08140</name>
</gene>
<name>A0A2T3W931_9DEIO</name>
<keyword evidence="2" id="KW-1185">Reference proteome</keyword>
<organism evidence="1 2">
    <name type="scientific">Deinococcus arcticus</name>
    <dbReference type="NCBI Taxonomy" id="2136176"/>
    <lineage>
        <taxon>Bacteria</taxon>
        <taxon>Thermotogati</taxon>
        <taxon>Deinococcota</taxon>
        <taxon>Deinococci</taxon>
        <taxon>Deinococcales</taxon>
        <taxon>Deinococcaceae</taxon>
        <taxon>Deinococcus</taxon>
    </lineage>
</organism>
<dbReference type="RefSeq" id="WP_107137621.1">
    <property type="nucleotide sequence ID" value="NZ_PYSV01000006.1"/>
</dbReference>
<comment type="caution">
    <text evidence="1">The sequence shown here is derived from an EMBL/GenBank/DDBJ whole genome shotgun (WGS) entry which is preliminary data.</text>
</comment>
<reference evidence="1 2" key="1">
    <citation type="submission" date="2018-03" db="EMBL/GenBank/DDBJ databases">
        <title>Draft genome of Deinococcus sp. OD32.</title>
        <authorList>
            <person name="Wang X.-P."/>
            <person name="Du Z.-J."/>
        </authorList>
    </citation>
    <scope>NUCLEOTIDE SEQUENCE [LARGE SCALE GENOMIC DNA]</scope>
    <source>
        <strain evidence="1 2">OD32</strain>
    </source>
</reference>
<dbReference type="Proteomes" id="UP000240317">
    <property type="component" value="Unassembled WGS sequence"/>
</dbReference>
<accession>A0A2T3W931</accession>
<evidence type="ECO:0000313" key="2">
    <source>
        <dbReference type="Proteomes" id="UP000240317"/>
    </source>
</evidence>
<sequence>MDSEVVLTQPQIQAEVARASASLRRHAQGRVAAALEEWYLNACSSPEELKYIGVWARFLNQQVSRKDVAA</sequence>
<dbReference type="EMBL" id="PYSV01000006">
    <property type="protein sequence ID" value="PTA68392.1"/>
    <property type="molecule type" value="Genomic_DNA"/>
</dbReference>
<protein>
    <submittedName>
        <fullName evidence="1">Uncharacterized protein</fullName>
    </submittedName>
</protein>
<proteinExistence type="predicted"/>
<dbReference type="AlphaFoldDB" id="A0A2T3W931"/>
<evidence type="ECO:0000313" key="1">
    <source>
        <dbReference type="EMBL" id="PTA68392.1"/>
    </source>
</evidence>